<reference evidence="1" key="1">
    <citation type="submission" date="2022-11" db="EMBL/GenBank/DDBJ databases">
        <title>The draft genomes of two Enterobacter strains.</title>
        <authorList>
            <person name="He Y."/>
            <person name="Wu S."/>
            <person name="Feng Y."/>
            <person name="Zong Z."/>
        </authorList>
    </citation>
    <scope>NUCLEOTIDE SEQUENCE</scope>
    <source>
        <strain evidence="1">155092</strain>
    </source>
</reference>
<evidence type="ECO:0008006" key="3">
    <source>
        <dbReference type="Google" id="ProtNLM"/>
    </source>
</evidence>
<name>A0ABT3XDI3_9ENTR</name>
<dbReference type="RefSeq" id="WP_196352175.1">
    <property type="nucleotide sequence ID" value="NZ_JAPMLV010000001.1"/>
</dbReference>
<gene>
    <name evidence="1" type="ORF">OTG14_08350</name>
</gene>
<evidence type="ECO:0000313" key="1">
    <source>
        <dbReference type="EMBL" id="MCX8302978.1"/>
    </source>
</evidence>
<sequence length="99" mass="11620">MSQNVRLTLEKTYLYDKNDVCIRYEVYTDKSAHPFFVDKIIVKQEDGGNVYIVDKIDFDWQSEQSSGFQRQVQLSPNPGPLQVATSDEYCDRHFKKNYS</sequence>
<evidence type="ECO:0000313" key="2">
    <source>
        <dbReference type="Proteomes" id="UP001163211"/>
    </source>
</evidence>
<organism evidence="1 2">
    <name type="scientific">Enterobacter pseudoroggenkampii</name>
    <dbReference type="NCBI Taxonomy" id="2996112"/>
    <lineage>
        <taxon>Bacteria</taxon>
        <taxon>Pseudomonadati</taxon>
        <taxon>Pseudomonadota</taxon>
        <taxon>Gammaproteobacteria</taxon>
        <taxon>Enterobacterales</taxon>
        <taxon>Enterobacteriaceae</taxon>
        <taxon>Enterobacter</taxon>
    </lineage>
</organism>
<protein>
    <recommendedName>
        <fullName evidence="3">DUF3127 domain-containing protein</fullName>
    </recommendedName>
</protein>
<comment type="caution">
    <text evidence="1">The sequence shown here is derived from an EMBL/GenBank/DDBJ whole genome shotgun (WGS) entry which is preliminary data.</text>
</comment>
<dbReference type="EMBL" id="JAPMLV010000001">
    <property type="protein sequence ID" value="MCX8302978.1"/>
    <property type="molecule type" value="Genomic_DNA"/>
</dbReference>
<dbReference type="Proteomes" id="UP001163211">
    <property type="component" value="Unassembled WGS sequence"/>
</dbReference>
<keyword evidence="2" id="KW-1185">Reference proteome</keyword>
<accession>A0ABT3XDI3</accession>
<proteinExistence type="predicted"/>